<dbReference type="PANTHER" id="PTHR43174:SF1">
    <property type="entry name" value="UDP-N-ACETYLGLUCOSAMINE 2-EPIMERASE"/>
    <property type="match status" value="1"/>
</dbReference>
<proteinExistence type="predicted"/>
<dbReference type="InterPro" id="IPR029767">
    <property type="entry name" value="WecB-like"/>
</dbReference>
<dbReference type="GO" id="GO:0008761">
    <property type="term" value="F:UDP-N-acetylglucosamine 2-epimerase activity"/>
    <property type="evidence" value="ECO:0007669"/>
    <property type="project" value="UniProtKB-EC"/>
</dbReference>
<dbReference type="PATRIC" id="fig|351160.9.peg.1181"/>
<sequence length="354" mass="39328">MKVLTVVGARPNFIKMAPVSRELQKSMTEVIVHTGQHYDYELDKIFFDELQIPAPEYHLGVGSGSHGYQTGEMLKKIDGIIAHEKPDIVLVYGDTNSTFAGALGAAKMHVPVAHIEAGLRSFDRRMPEEINRVLTDHISDLLFCPTQAAVRHLAAEGITEGVHLTGDVSVDAMKAVAEIAEKRTDVLADNGLSKKGYSLATVHRAENTDSYLNLSNIVDAFSEIGDVVLPVHPRTEKYLKKFNLWDQLADHVKIIRPVGYLDMITLEKNARMILTDSGGVQKEAYILNIPCITLRENTEWVETVADGWNVLVGSDKDRIVGMYRDFRPASSPKNVFGDGNARTRIREIIEEYSA</sequence>
<dbReference type="CDD" id="cd03786">
    <property type="entry name" value="GTB_UDP-GlcNAc_2-Epimerase"/>
    <property type="match status" value="1"/>
</dbReference>
<dbReference type="GeneID" id="5143053"/>
<dbReference type="KEGG" id="rci:RCIX1930"/>
<organism evidence="2 3">
    <name type="scientific">Methanocella arvoryzae (strain DSM 22066 / NBRC 105507 / MRE50)</name>
    <dbReference type="NCBI Taxonomy" id="351160"/>
    <lineage>
        <taxon>Archaea</taxon>
        <taxon>Methanobacteriati</taxon>
        <taxon>Methanobacteriota</taxon>
        <taxon>Stenosarchaea group</taxon>
        <taxon>Methanomicrobia</taxon>
        <taxon>Methanocellales</taxon>
        <taxon>Methanocellaceae</taxon>
        <taxon>Methanocella</taxon>
    </lineage>
</organism>
<gene>
    <name evidence="2" type="primary">wecB</name>
    <name evidence="2" type="ORF">RCIX1930</name>
</gene>
<evidence type="ECO:0000259" key="1">
    <source>
        <dbReference type="Pfam" id="PF02350"/>
    </source>
</evidence>
<protein>
    <submittedName>
        <fullName evidence="2">UDP-N-acetylglucosamine 2-epimerase</fullName>
        <ecNumber evidence="2">5.1.3.14</ecNumber>
    </submittedName>
</protein>
<feature type="domain" description="UDP-N-acetylglucosamine 2-epimerase" evidence="1">
    <location>
        <begin position="24"/>
        <end position="350"/>
    </location>
</feature>
<accession>Q0W3E6</accession>
<evidence type="ECO:0000313" key="3">
    <source>
        <dbReference type="Proteomes" id="UP000000663"/>
    </source>
</evidence>
<dbReference type="Proteomes" id="UP000000663">
    <property type="component" value="Chromosome"/>
</dbReference>
<dbReference type="eggNOG" id="arCOG01392">
    <property type="taxonomic scope" value="Archaea"/>
</dbReference>
<name>Q0W3E6_METAR</name>
<reference evidence="2 3" key="1">
    <citation type="journal article" date="2006" name="Science">
        <title>Genome of rice cluster I archaea -- the key methane producers in the rice rhizosphere.</title>
        <authorList>
            <person name="Erkel C."/>
            <person name="Kube M."/>
            <person name="Reinhardt R."/>
            <person name="Liesack W."/>
        </authorList>
    </citation>
    <scope>NUCLEOTIDE SEQUENCE [LARGE SCALE GENOMIC DNA]</scope>
    <source>
        <strain evidence="3">DSM 22066 / NBRC 105507 / MRE50</strain>
    </source>
</reference>
<dbReference type="Gene3D" id="3.40.50.2000">
    <property type="entry name" value="Glycogen Phosphorylase B"/>
    <property type="match status" value="2"/>
</dbReference>
<dbReference type="STRING" id="351160.RCIX1930"/>
<keyword evidence="3" id="KW-1185">Reference proteome</keyword>
<dbReference type="SUPFAM" id="SSF53756">
    <property type="entry name" value="UDP-Glycosyltransferase/glycogen phosphorylase"/>
    <property type="match status" value="1"/>
</dbReference>
<dbReference type="Pfam" id="PF02350">
    <property type="entry name" value="Epimerase_2"/>
    <property type="match status" value="1"/>
</dbReference>
<dbReference type="RefSeq" id="WP_012035474.1">
    <property type="nucleotide sequence ID" value="NC_009464.1"/>
</dbReference>
<evidence type="ECO:0000313" key="2">
    <source>
        <dbReference type="EMBL" id="CAJ37097.1"/>
    </source>
</evidence>
<dbReference type="AlphaFoldDB" id="Q0W3E6"/>
<dbReference type="PANTHER" id="PTHR43174">
    <property type="entry name" value="UDP-N-ACETYLGLUCOSAMINE 2-EPIMERASE"/>
    <property type="match status" value="1"/>
</dbReference>
<dbReference type="InterPro" id="IPR003331">
    <property type="entry name" value="UDP_GlcNAc_Epimerase_2_dom"/>
</dbReference>
<dbReference type="EC" id="5.1.3.14" evidence="2"/>
<dbReference type="EMBL" id="AM114193">
    <property type="protein sequence ID" value="CAJ37097.1"/>
    <property type="molecule type" value="Genomic_DNA"/>
</dbReference>
<dbReference type="NCBIfam" id="TIGR00236">
    <property type="entry name" value="wecB"/>
    <property type="match status" value="1"/>
</dbReference>
<keyword evidence="2" id="KW-0413">Isomerase</keyword>
<dbReference type="OrthoDB" id="7018at2157"/>